<dbReference type="EMBL" id="PKHA01000007">
    <property type="protein sequence ID" value="PKY98465.1"/>
    <property type="molecule type" value="Genomic_DNA"/>
</dbReference>
<dbReference type="AlphaFoldDB" id="A0A2I1KS68"/>
<feature type="region of interest" description="Disordered" evidence="7">
    <location>
        <begin position="417"/>
        <end position="436"/>
    </location>
</feature>
<feature type="transmembrane region" description="Helical" evidence="8">
    <location>
        <begin position="376"/>
        <end position="395"/>
    </location>
</feature>
<feature type="transmembrane region" description="Helical" evidence="8">
    <location>
        <begin position="311"/>
        <end position="333"/>
    </location>
</feature>
<dbReference type="GeneID" id="81708811"/>
<dbReference type="InterPro" id="IPR020846">
    <property type="entry name" value="MFS_dom"/>
</dbReference>
<organism evidence="10 11">
    <name type="scientific">Actinomyces urogenitalis</name>
    <dbReference type="NCBI Taxonomy" id="103621"/>
    <lineage>
        <taxon>Bacteria</taxon>
        <taxon>Bacillati</taxon>
        <taxon>Actinomycetota</taxon>
        <taxon>Actinomycetes</taxon>
        <taxon>Actinomycetales</taxon>
        <taxon>Actinomycetaceae</taxon>
        <taxon>Actinomyces</taxon>
    </lineage>
</organism>
<dbReference type="PANTHER" id="PTHR23513:SF11">
    <property type="entry name" value="STAPHYLOFERRIN A TRANSPORTER"/>
    <property type="match status" value="1"/>
</dbReference>
<reference evidence="10 11" key="1">
    <citation type="submission" date="2017-12" db="EMBL/GenBank/DDBJ databases">
        <title>Phylogenetic diversity of female urinary microbiome.</title>
        <authorList>
            <person name="Thomas-White K."/>
            <person name="Wolfe A.J."/>
        </authorList>
    </citation>
    <scope>NUCLEOTIDE SEQUENCE [LARGE SCALE GENOMIC DNA]</scope>
    <source>
        <strain evidence="10 11">UMB0319</strain>
    </source>
</reference>
<feature type="transmembrane region" description="Helical" evidence="8">
    <location>
        <begin position="12"/>
        <end position="29"/>
    </location>
</feature>
<protein>
    <submittedName>
        <fullName evidence="10">MFS transporter</fullName>
    </submittedName>
</protein>
<dbReference type="GO" id="GO:0022857">
    <property type="term" value="F:transmembrane transporter activity"/>
    <property type="evidence" value="ECO:0007669"/>
    <property type="project" value="InterPro"/>
</dbReference>
<evidence type="ECO:0000256" key="6">
    <source>
        <dbReference type="ARBA" id="ARBA00023136"/>
    </source>
</evidence>
<dbReference type="CDD" id="cd06173">
    <property type="entry name" value="MFS_MefA_like"/>
    <property type="match status" value="1"/>
</dbReference>
<feature type="domain" description="Major facilitator superfamily (MFS) profile" evidence="9">
    <location>
        <begin position="1"/>
        <end position="461"/>
    </location>
</feature>
<feature type="transmembrane region" description="Helical" evidence="8">
    <location>
        <begin position="345"/>
        <end position="364"/>
    </location>
</feature>
<evidence type="ECO:0000313" key="11">
    <source>
        <dbReference type="Proteomes" id="UP000234778"/>
    </source>
</evidence>
<evidence type="ECO:0000256" key="5">
    <source>
        <dbReference type="ARBA" id="ARBA00022989"/>
    </source>
</evidence>
<evidence type="ECO:0000256" key="1">
    <source>
        <dbReference type="ARBA" id="ARBA00004651"/>
    </source>
</evidence>
<feature type="transmembrane region" description="Helical" evidence="8">
    <location>
        <begin position="223"/>
        <end position="246"/>
    </location>
</feature>
<evidence type="ECO:0000256" key="3">
    <source>
        <dbReference type="ARBA" id="ARBA00022475"/>
    </source>
</evidence>
<proteinExistence type="predicted"/>
<dbReference type="InterPro" id="IPR010290">
    <property type="entry name" value="TM_effector"/>
</dbReference>
<feature type="transmembrane region" description="Helical" evidence="8">
    <location>
        <begin position="285"/>
        <end position="305"/>
    </location>
</feature>
<comment type="subcellular location">
    <subcellularLocation>
        <location evidence="1">Cell membrane</location>
        <topology evidence="1">Multi-pass membrane protein</topology>
    </subcellularLocation>
</comment>
<dbReference type="RefSeq" id="WP_048685286.1">
    <property type="nucleotide sequence ID" value="NZ_JADNGB010000005.1"/>
</dbReference>
<keyword evidence="5 8" id="KW-1133">Transmembrane helix</keyword>
<evidence type="ECO:0000256" key="4">
    <source>
        <dbReference type="ARBA" id="ARBA00022692"/>
    </source>
</evidence>
<feature type="transmembrane region" description="Helical" evidence="8">
    <location>
        <begin position="258"/>
        <end position="278"/>
    </location>
</feature>
<comment type="caution">
    <text evidence="10">The sequence shown here is derived from an EMBL/GenBank/DDBJ whole genome shotgun (WGS) entry which is preliminary data.</text>
</comment>
<feature type="transmembrane region" description="Helical" evidence="8">
    <location>
        <begin position="173"/>
        <end position="192"/>
    </location>
</feature>
<evidence type="ECO:0000313" key="10">
    <source>
        <dbReference type="EMBL" id="PKY98465.1"/>
    </source>
</evidence>
<gene>
    <name evidence="10" type="ORF">CYJ26_07690</name>
</gene>
<keyword evidence="3" id="KW-1003">Cell membrane</keyword>
<evidence type="ECO:0000259" key="9">
    <source>
        <dbReference type="PROSITE" id="PS50850"/>
    </source>
</evidence>
<dbReference type="PANTHER" id="PTHR23513">
    <property type="entry name" value="INTEGRAL MEMBRANE EFFLUX PROTEIN-RELATED"/>
    <property type="match status" value="1"/>
</dbReference>
<keyword evidence="2" id="KW-0813">Transport</keyword>
<feature type="transmembrane region" description="Helical" evidence="8">
    <location>
        <begin position="49"/>
        <end position="68"/>
    </location>
</feature>
<accession>A0A2I1KS68</accession>
<dbReference type="Gene3D" id="1.20.1250.20">
    <property type="entry name" value="MFS general substrate transporter like domains"/>
    <property type="match status" value="1"/>
</dbReference>
<sequence length="461" mass="49554">MSATFESLKFHNYRIWFFAALVANTGSWMQRVAQDWLVLRVLTDDSASATGITTALQFLPALLFSAHAGLLADRVDQRKFLIFTQSAMGLVSLALGLDVILGRAELWHVYLAAFVSGVGGAYDSPARQIFVARMVPGDYLSNAVGLNSASFNAARLIGPAVSGLAIAWVGPGWVFIINALTFLFPTLALATMRVRELYAVPRAARAKGQLREGMAYVLRRSDIVVIIVVISVVSMLTLNFQVTMAAMVRSAFNLESDAYGNVSSIFAVGSLAGALWAARRKAPRVRTLIVATFFLGLFTLVMAVAPSYPLFALSSIPVGLCVLTVLTSANQTVQLTTDPAMRGRVMSIYMMFFLGTTPIGSPLVGWVSDQWGPRSAITLGGVAAVLIACLATFWARRHWQVDLAYSSTRPFLSTVGPRERASLSHPGPVAGEQIEGAGAELVAEAEARGEQDDDGEARPAR</sequence>
<keyword evidence="4 8" id="KW-0812">Transmembrane</keyword>
<keyword evidence="6 8" id="KW-0472">Membrane</keyword>
<evidence type="ECO:0000256" key="8">
    <source>
        <dbReference type="SAM" id="Phobius"/>
    </source>
</evidence>
<evidence type="ECO:0000256" key="2">
    <source>
        <dbReference type="ARBA" id="ARBA00022448"/>
    </source>
</evidence>
<dbReference type="Proteomes" id="UP000234778">
    <property type="component" value="Unassembled WGS sequence"/>
</dbReference>
<dbReference type="Pfam" id="PF05977">
    <property type="entry name" value="MFS_3"/>
    <property type="match status" value="1"/>
</dbReference>
<dbReference type="GO" id="GO:0005886">
    <property type="term" value="C:plasma membrane"/>
    <property type="evidence" value="ECO:0007669"/>
    <property type="project" value="UniProtKB-SubCell"/>
</dbReference>
<dbReference type="PROSITE" id="PS50850">
    <property type="entry name" value="MFS"/>
    <property type="match status" value="1"/>
</dbReference>
<feature type="transmembrane region" description="Helical" evidence="8">
    <location>
        <begin position="80"/>
        <end position="101"/>
    </location>
</feature>
<name>A0A2I1KS68_9ACTO</name>
<dbReference type="SUPFAM" id="SSF103473">
    <property type="entry name" value="MFS general substrate transporter"/>
    <property type="match status" value="1"/>
</dbReference>
<evidence type="ECO:0000256" key="7">
    <source>
        <dbReference type="SAM" id="MobiDB-lite"/>
    </source>
</evidence>
<dbReference type="InterPro" id="IPR036259">
    <property type="entry name" value="MFS_trans_sf"/>
</dbReference>